<accession>A0A4V6N3J0</accession>
<dbReference type="EMBL" id="SJJZ01000003">
    <property type="protein sequence ID" value="TCC05466.1"/>
    <property type="molecule type" value="Genomic_DNA"/>
</dbReference>
<dbReference type="Proteomes" id="UP000292346">
    <property type="component" value="Unassembled WGS sequence"/>
</dbReference>
<comment type="caution">
    <text evidence="1">The sequence shown here is derived from an EMBL/GenBank/DDBJ whole genome shotgun (WGS) entry which is preliminary data.</text>
</comment>
<dbReference type="RefSeq" id="WP_165546595.1">
    <property type="nucleotide sequence ID" value="NZ_SJJZ01000003.1"/>
</dbReference>
<organism evidence="1 2">
    <name type="scientific">Kribbella soli</name>
    <dbReference type="NCBI Taxonomy" id="1124743"/>
    <lineage>
        <taxon>Bacteria</taxon>
        <taxon>Bacillati</taxon>
        <taxon>Actinomycetota</taxon>
        <taxon>Actinomycetes</taxon>
        <taxon>Propionibacteriales</taxon>
        <taxon>Kribbellaceae</taxon>
        <taxon>Kribbella</taxon>
    </lineage>
</organism>
<dbReference type="AlphaFoldDB" id="A0A4V6N3J0"/>
<gene>
    <name evidence="1" type="ORF">E0H45_25955</name>
</gene>
<reference evidence="1 2" key="1">
    <citation type="submission" date="2019-02" db="EMBL/GenBank/DDBJ databases">
        <title>Kribbella capetownensis sp. nov. and Kribbella speibonae sp. nov., isolated from soil.</title>
        <authorList>
            <person name="Curtis S.M."/>
            <person name="Norton I."/>
            <person name="Everest G.J."/>
            <person name="Meyers P.R."/>
        </authorList>
    </citation>
    <scope>NUCLEOTIDE SEQUENCE [LARGE SCALE GENOMIC DNA]</scope>
    <source>
        <strain evidence="1 2">KCTC 29219</strain>
    </source>
</reference>
<name>A0A4V6N3J0_9ACTN</name>
<evidence type="ECO:0000313" key="1">
    <source>
        <dbReference type="EMBL" id="TCC05466.1"/>
    </source>
</evidence>
<evidence type="ECO:0000313" key="2">
    <source>
        <dbReference type="Proteomes" id="UP000292346"/>
    </source>
</evidence>
<sequence length="254" mass="27678">MIRQTNKRRRPLVTIASTFYGDVDRRQGLHCAFATFDPQRYDAMHEARSWLLLDYIGRYGGIVVTDFDEQIPCDSAMLALSKVMAGEITLESLQSTAKMTMVDSDSSQHEWVRREGSRLLQDLAYMGGFSITNIEGDLVMRDKYEVGQAINVGPNAKAKIGTVNQQELQTGIDLSKLAGELEILRKHLTPQVSTAAEAADLGAVAEAEEAARVGDAGKVKHALGRARTWVLTSATAIGVPLAIEALKRSTGLDG</sequence>
<protein>
    <submittedName>
        <fullName evidence="1">Uncharacterized protein</fullName>
    </submittedName>
</protein>
<keyword evidence="2" id="KW-1185">Reference proteome</keyword>
<proteinExistence type="predicted"/>